<dbReference type="Proteomes" id="UP000765845">
    <property type="component" value="Unassembled WGS sequence"/>
</dbReference>
<gene>
    <name evidence="11" type="ORF">HCU74_05400</name>
</gene>
<keyword evidence="6" id="KW-0997">Cell inner membrane</keyword>
<evidence type="ECO:0000256" key="7">
    <source>
        <dbReference type="ARBA" id="ARBA00022692"/>
    </source>
</evidence>
<accession>A0ABX1GCJ2</accession>
<organism evidence="11 12">
    <name type="scientific">Spongiibacter thalassae</name>
    <dbReference type="NCBI Taxonomy" id="2721624"/>
    <lineage>
        <taxon>Bacteria</taxon>
        <taxon>Pseudomonadati</taxon>
        <taxon>Pseudomonadota</taxon>
        <taxon>Gammaproteobacteria</taxon>
        <taxon>Cellvibrionales</taxon>
        <taxon>Spongiibacteraceae</taxon>
        <taxon>Spongiibacter</taxon>
    </lineage>
</organism>
<dbReference type="Pfam" id="PF01203">
    <property type="entry name" value="T2SSN"/>
    <property type="match status" value="1"/>
</dbReference>
<keyword evidence="12" id="KW-1185">Reference proteome</keyword>
<evidence type="ECO:0000256" key="6">
    <source>
        <dbReference type="ARBA" id="ARBA00022519"/>
    </source>
</evidence>
<keyword evidence="8" id="KW-0653">Protein transport</keyword>
<evidence type="ECO:0000256" key="3">
    <source>
        <dbReference type="ARBA" id="ARBA00021563"/>
    </source>
</evidence>
<evidence type="ECO:0000256" key="2">
    <source>
        <dbReference type="ARBA" id="ARBA00007208"/>
    </source>
</evidence>
<comment type="caution">
    <text evidence="11">The sequence shown here is derived from an EMBL/GenBank/DDBJ whole genome shotgun (WGS) entry which is preliminary data.</text>
</comment>
<dbReference type="RefSeq" id="WP_168449401.1">
    <property type="nucleotide sequence ID" value="NZ_JAAWWK010000002.1"/>
</dbReference>
<comment type="similarity">
    <text evidence="2">Belongs to the GSP N family.</text>
</comment>
<protein>
    <recommendedName>
        <fullName evidence="3">Type II secretion system protein N</fullName>
    </recommendedName>
    <alternativeName>
        <fullName evidence="10">General secretion pathway protein N</fullName>
    </alternativeName>
</protein>
<evidence type="ECO:0000256" key="9">
    <source>
        <dbReference type="ARBA" id="ARBA00023136"/>
    </source>
</evidence>
<evidence type="ECO:0000256" key="5">
    <source>
        <dbReference type="ARBA" id="ARBA00022475"/>
    </source>
</evidence>
<sequence>MKKFVAIAALLLFFIVCLLVKAPAWLLTTAVDGRVAGLELGTVSGSLWRGRLEQAAYNGVAVSGIDWQLRPLGLLAGRALSLSVEQPLQAKADIGFVGTSKLRIFDLQASGSFAPLLDAVGLPTMGFDGRFSGAISRAVLERDGCETVTGDAVLESISGDIDGIDSIAPVGIDLGCNKQQLVVTVDGDNPAQVRGVVQLAVTGRASGNIQISPPPGSPLFRSLSQFVGRPQNGKDFQLRL</sequence>
<comment type="subcellular location">
    <subcellularLocation>
        <location evidence="1">Cell inner membrane</location>
    </subcellularLocation>
</comment>
<name>A0ABX1GCJ2_9GAMM</name>
<keyword evidence="5" id="KW-1003">Cell membrane</keyword>
<keyword evidence="9" id="KW-0472">Membrane</keyword>
<reference evidence="11 12" key="1">
    <citation type="submission" date="2020-04" db="EMBL/GenBank/DDBJ databases">
        <authorList>
            <person name="Yoon J."/>
        </authorList>
    </citation>
    <scope>NUCLEOTIDE SEQUENCE [LARGE SCALE GENOMIC DNA]</scope>
    <source>
        <strain evidence="11 12">KMU-166</strain>
    </source>
</reference>
<proteinExistence type="inferred from homology"/>
<evidence type="ECO:0000313" key="12">
    <source>
        <dbReference type="Proteomes" id="UP000765845"/>
    </source>
</evidence>
<evidence type="ECO:0000256" key="8">
    <source>
        <dbReference type="ARBA" id="ARBA00022927"/>
    </source>
</evidence>
<dbReference type="EMBL" id="JAAWWK010000002">
    <property type="protein sequence ID" value="NKI16855.1"/>
    <property type="molecule type" value="Genomic_DNA"/>
</dbReference>
<keyword evidence="4" id="KW-0813">Transport</keyword>
<evidence type="ECO:0000256" key="10">
    <source>
        <dbReference type="ARBA" id="ARBA00030772"/>
    </source>
</evidence>
<evidence type="ECO:0000256" key="1">
    <source>
        <dbReference type="ARBA" id="ARBA00004533"/>
    </source>
</evidence>
<evidence type="ECO:0000256" key="4">
    <source>
        <dbReference type="ARBA" id="ARBA00022448"/>
    </source>
</evidence>
<keyword evidence="7" id="KW-0812">Transmembrane</keyword>
<evidence type="ECO:0000313" key="11">
    <source>
        <dbReference type="EMBL" id="NKI16855.1"/>
    </source>
</evidence>
<dbReference type="InterPro" id="IPR022792">
    <property type="entry name" value="T2SS_protein-GspN"/>
</dbReference>